<keyword evidence="9" id="KW-1185">Reference proteome</keyword>
<dbReference type="Gene3D" id="1.10.8.500">
    <property type="entry name" value="HAMP domain in histidine kinase"/>
    <property type="match status" value="1"/>
</dbReference>
<keyword evidence="5" id="KW-0472">Membrane</keyword>
<dbReference type="SMART" id="SM00283">
    <property type="entry name" value="MA"/>
    <property type="match status" value="1"/>
</dbReference>
<evidence type="ECO:0000313" key="8">
    <source>
        <dbReference type="EMBL" id="RJF93247.1"/>
    </source>
</evidence>
<feature type="domain" description="HAMP" evidence="7">
    <location>
        <begin position="231"/>
        <end position="284"/>
    </location>
</feature>
<comment type="caution">
    <text evidence="8">The sequence shown here is derived from an EMBL/GenBank/DDBJ whole genome shotgun (WGS) entry which is preliminary data.</text>
</comment>
<keyword evidence="3" id="KW-0807">Transducer</keyword>
<dbReference type="PROSITE" id="PS50885">
    <property type="entry name" value="HAMP"/>
    <property type="match status" value="2"/>
</dbReference>
<keyword evidence="5" id="KW-1133">Transmembrane helix</keyword>
<feature type="domain" description="Methyl-accepting transducer" evidence="6">
    <location>
        <begin position="351"/>
        <end position="580"/>
    </location>
</feature>
<comment type="similarity">
    <text evidence="2">Belongs to the methyl-accepting chemotaxis (MCP) protein family.</text>
</comment>
<feature type="transmembrane region" description="Helical" evidence="5">
    <location>
        <begin position="206"/>
        <end position="229"/>
    </location>
</feature>
<keyword evidence="1" id="KW-0145">Chemotaxis</keyword>
<dbReference type="Gene3D" id="1.10.287.950">
    <property type="entry name" value="Methyl-accepting chemotaxis protein"/>
    <property type="match status" value="1"/>
</dbReference>
<dbReference type="Pfam" id="PF00672">
    <property type="entry name" value="HAMP"/>
    <property type="match status" value="1"/>
</dbReference>
<evidence type="ECO:0000259" key="7">
    <source>
        <dbReference type="PROSITE" id="PS50885"/>
    </source>
</evidence>
<dbReference type="AlphaFoldDB" id="A0A418WPR5"/>
<dbReference type="Pfam" id="PF00015">
    <property type="entry name" value="MCPsignal"/>
    <property type="match status" value="1"/>
</dbReference>
<feature type="domain" description="HAMP" evidence="7">
    <location>
        <begin position="300"/>
        <end position="346"/>
    </location>
</feature>
<dbReference type="InterPro" id="IPR003660">
    <property type="entry name" value="HAMP_dom"/>
</dbReference>
<dbReference type="Proteomes" id="UP000286100">
    <property type="component" value="Unassembled WGS sequence"/>
</dbReference>
<proteinExistence type="inferred from homology"/>
<evidence type="ECO:0000256" key="2">
    <source>
        <dbReference type="ARBA" id="ARBA00029447"/>
    </source>
</evidence>
<dbReference type="SUPFAM" id="SSF158472">
    <property type="entry name" value="HAMP domain-like"/>
    <property type="match status" value="1"/>
</dbReference>
<dbReference type="GO" id="GO:0006935">
    <property type="term" value="P:chemotaxis"/>
    <property type="evidence" value="ECO:0007669"/>
    <property type="project" value="UniProtKB-KW"/>
</dbReference>
<keyword evidence="5" id="KW-0812">Transmembrane</keyword>
<dbReference type="PANTHER" id="PTHR43531:SF11">
    <property type="entry name" value="METHYL-ACCEPTING CHEMOTAXIS PROTEIN 3"/>
    <property type="match status" value="1"/>
</dbReference>
<feature type="coiled-coil region" evidence="4">
    <location>
        <begin position="478"/>
        <end position="505"/>
    </location>
</feature>
<dbReference type="InterPro" id="IPR051310">
    <property type="entry name" value="MCP_chemotaxis"/>
</dbReference>
<dbReference type="SMART" id="SM00304">
    <property type="entry name" value="HAMP"/>
    <property type="match status" value="2"/>
</dbReference>
<dbReference type="EMBL" id="QYUM01000002">
    <property type="protein sequence ID" value="RJF93247.1"/>
    <property type="molecule type" value="Genomic_DNA"/>
</dbReference>
<feature type="coiled-coil region" evidence="4">
    <location>
        <begin position="160"/>
        <end position="187"/>
    </location>
</feature>
<dbReference type="InterPro" id="IPR004089">
    <property type="entry name" value="MCPsignal_dom"/>
</dbReference>
<dbReference type="PROSITE" id="PS50111">
    <property type="entry name" value="CHEMOTAXIS_TRANSDUC_2"/>
    <property type="match status" value="1"/>
</dbReference>
<dbReference type="GO" id="GO:0007165">
    <property type="term" value="P:signal transduction"/>
    <property type="evidence" value="ECO:0007669"/>
    <property type="project" value="UniProtKB-KW"/>
</dbReference>
<accession>A0A418WPR5</accession>
<organism evidence="8 9">
    <name type="scientific">Sphingomonas cavernae</name>
    <dbReference type="NCBI Taxonomy" id="2320861"/>
    <lineage>
        <taxon>Bacteria</taxon>
        <taxon>Pseudomonadati</taxon>
        <taxon>Pseudomonadota</taxon>
        <taxon>Alphaproteobacteria</taxon>
        <taxon>Sphingomonadales</taxon>
        <taxon>Sphingomonadaceae</taxon>
        <taxon>Sphingomonas</taxon>
    </lineage>
</organism>
<evidence type="ECO:0000256" key="3">
    <source>
        <dbReference type="PROSITE-ProRule" id="PRU00284"/>
    </source>
</evidence>
<evidence type="ECO:0000256" key="1">
    <source>
        <dbReference type="ARBA" id="ARBA00022500"/>
    </source>
</evidence>
<dbReference type="PANTHER" id="PTHR43531">
    <property type="entry name" value="PROTEIN ICFG"/>
    <property type="match status" value="1"/>
</dbReference>
<name>A0A418WPR5_9SPHN</name>
<evidence type="ECO:0000313" key="9">
    <source>
        <dbReference type="Proteomes" id="UP000286100"/>
    </source>
</evidence>
<dbReference type="OrthoDB" id="5292010at2"/>
<protein>
    <submittedName>
        <fullName evidence="8">Methyl-accepting chemotaxis protein</fullName>
    </submittedName>
</protein>
<evidence type="ECO:0000256" key="4">
    <source>
        <dbReference type="SAM" id="Coils"/>
    </source>
</evidence>
<dbReference type="GO" id="GO:0016020">
    <property type="term" value="C:membrane"/>
    <property type="evidence" value="ECO:0007669"/>
    <property type="project" value="InterPro"/>
</dbReference>
<evidence type="ECO:0000256" key="5">
    <source>
        <dbReference type="SAM" id="Phobius"/>
    </source>
</evidence>
<keyword evidence="4" id="KW-0175">Coiled coil</keyword>
<dbReference type="SUPFAM" id="SSF58104">
    <property type="entry name" value="Methyl-accepting chemotaxis protein (MCP) signaling domain"/>
    <property type="match status" value="1"/>
</dbReference>
<gene>
    <name evidence="8" type="ORF">D3876_02510</name>
</gene>
<evidence type="ECO:0000259" key="6">
    <source>
        <dbReference type="PROSITE" id="PS50111"/>
    </source>
</evidence>
<reference evidence="8 9" key="1">
    <citation type="submission" date="2018-09" db="EMBL/GenBank/DDBJ databases">
        <authorList>
            <person name="Zhu H."/>
        </authorList>
    </citation>
    <scope>NUCLEOTIDE SEQUENCE [LARGE SCALE GENOMIC DNA]</scope>
    <source>
        <strain evidence="8 9">K2R01-6</strain>
    </source>
</reference>
<sequence length="641" mass="67041">MSLMSMAGASGRHSRIEGSMTAFINMKIATKVAALLMMLGALTLAIALLSYRTLNSIDAQYTTLADETLPATTDISRANRRAVEMVYSGYRTLAYDGSSAQARDAAQSLTKSLEAGNRNLNEALETDPGLAETIPELRTRFEGVHKTVAEAVRFGLANRNDEALRALSEADRQLADLSKAYADVNNERIAKGDKQTDELAAHADAMAFWMLMISILGVVGGVAVAILSARAAIAAPLGRLQETMRGLADGNNHIDVPGTDRGDEVGSMAKAVLVFRDAAVAQEKAAAEKAKADADQKFVVETVSEKLGSVAEGDLTAEIKVEFPDSYAELRSNFNAALVNLRNLIGAVAESAQTLRSGSSEIAQASEDLARRTESNAASLEETSAALVQIDGRIKATAEAAGRTVTRADEATATVSGGRSIADDAVQAMGRVRESAKGIDEVIEGVDKIAFQTRVLAMNAAVEAGRAGDAGRGFAVVADLVSALAMRAEEEAQRARDQLTVTQTDIVAAVDAVQKIDGALTEIATGVGEVHELLGGMASDNQAQASAITQISVAITTMDQSTQQNAAMVEETSAAARNLHVESETLADKAGQFRIGDGKPAARAAAKPATKTAAKAVALPVAVMAQANGRAAHAAADWQEF</sequence>